<keyword evidence="1" id="KW-0479">Metal-binding</keyword>
<evidence type="ECO:0000259" key="4">
    <source>
        <dbReference type="Pfam" id="PF25576"/>
    </source>
</evidence>
<keyword evidence="6" id="KW-1185">Reference proteome</keyword>
<name>A0ABQ9U259_SAGOE</name>
<dbReference type="Pfam" id="PF25576">
    <property type="entry name" value="TPR_RNF123"/>
    <property type="match status" value="1"/>
</dbReference>
<reference evidence="5 6" key="1">
    <citation type="submission" date="2023-05" db="EMBL/GenBank/DDBJ databases">
        <title>B98-5 Cell Line De Novo Hybrid Assembly: An Optical Mapping Approach.</title>
        <authorList>
            <person name="Kananen K."/>
            <person name="Auerbach J.A."/>
            <person name="Kautto E."/>
            <person name="Blachly J.S."/>
        </authorList>
    </citation>
    <scope>NUCLEOTIDE SEQUENCE [LARGE SCALE GENOMIC DNA]</scope>
    <source>
        <strain evidence="5">B95-8</strain>
        <tissue evidence="5">Cell line</tissue>
    </source>
</reference>
<keyword evidence="2" id="KW-0863">Zinc-finger</keyword>
<keyword evidence="3" id="KW-0862">Zinc</keyword>
<gene>
    <name evidence="5" type="ORF">P7K49_030428</name>
</gene>
<dbReference type="PANTHER" id="PTHR13363:SF5">
    <property type="entry name" value="E3 UBIQUITIN-PROTEIN LIGASE RNF123"/>
    <property type="match status" value="1"/>
</dbReference>
<accession>A0ABQ9U259</accession>
<dbReference type="Proteomes" id="UP001266305">
    <property type="component" value="Unassembled WGS sequence"/>
</dbReference>
<evidence type="ECO:0000256" key="1">
    <source>
        <dbReference type="ARBA" id="ARBA00022723"/>
    </source>
</evidence>
<evidence type="ECO:0000256" key="3">
    <source>
        <dbReference type="ARBA" id="ARBA00022833"/>
    </source>
</evidence>
<organism evidence="5 6">
    <name type="scientific">Saguinus oedipus</name>
    <name type="common">Cotton-top tamarin</name>
    <name type="synonym">Oedipomidas oedipus</name>
    <dbReference type="NCBI Taxonomy" id="9490"/>
    <lineage>
        <taxon>Eukaryota</taxon>
        <taxon>Metazoa</taxon>
        <taxon>Chordata</taxon>
        <taxon>Craniata</taxon>
        <taxon>Vertebrata</taxon>
        <taxon>Euteleostomi</taxon>
        <taxon>Mammalia</taxon>
        <taxon>Eutheria</taxon>
        <taxon>Euarchontoglires</taxon>
        <taxon>Primates</taxon>
        <taxon>Haplorrhini</taxon>
        <taxon>Platyrrhini</taxon>
        <taxon>Cebidae</taxon>
        <taxon>Callitrichinae</taxon>
        <taxon>Saguinus</taxon>
    </lineage>
</organism>
<evidence type="ECO:0000256" key="2">
    <source>
        <dbReference type="ARBA" id="ARBA00022771"/>
    </source>
</evidence>
<dbReference type="InterPro" id="IPR045129">
    <property type="entry name" value="RNF123/RKP/RSPRY1"/>
</dbReference>
<dbReference type="PANTHER" id="PTHR13363">
    <property type="entry name" value="RING FINGER AND SRY DOMAIN-CONTAINING"/>
    <property type="match status" value="1"/>
</dbReference>
<evidence type="ECO:0000313" key="5">
    <source>
        <dbReference type="EMBL" id="KAK2091144.1"/>
    </source>
</evidence>
<proteinExistence type="predicted"/>
<dbReference type="EMBL" id="JASSZA010000016">
    <property type="protein sequence ID" value="KAK2091144.1"/>
    <property type="molecule type" value="Genomic_DNA"/>
</dbReference>
<comment type="caution">
    <text evidence="5">The sequence shown here is derived from an EMBL/GenBank/DDBJ whole genome shotgun (WGS) entry which is preliminary data.</text>
</comment>
<protein>
    <recommendedName>
        <fullName evidence="4">E3 ubiquitin-protein ligase RNF123/RKP TPR repeat domain-containing protein</fullName>
    </recommendedName>
</protein>
<feature type="domain" description="E3 ubiquitin-protein ligase RNF123/RKP TPR repeat" evidence="4">
    <location>
        <begin position="51"/>
        <end position="173"/>
    </location>
</feature>
<evidence type="ECO:0000313" key="6">
    <source>
        <dbReference type="Proteomes" id="UP001266305"/>
    </source>
</evidence>
<sequence length="250" mass="27316">MGEDRGKQAEATAVKSLMLLPPCPPAEPCPSTLLQRHMADLLRQGPDVAPSFLNSVLNQLNWAFSEFIGMIQEVGCGGALWVEIQQAAERLERNFVDSRQLKVCATCFDLSVSLLRVLEMTITLVPEIFLDWTRPTSEMLLRRLAQLLNQVLNRVTAERNLFDRVVTLRLPGEDLDALHPNTPLGSSARKSDACILSLDSQAQCPAASAHPSVGRAVGRTDGLESVDHYPILVAVTGILVQLLVRGPASE</sequence>
<dbReference type="InterPro" id="IPR057987">
    <property type="entry name" value="TPR_RNF123/RKP"/>
</dbReference>